<reference evidence="2 3" key="1">
    <citation type="submission" date="2017-11" db="EMBL/GenBank/DDBJ databases">
        <title>Genomic Encyclopedia of Archaeal and Bacterial Type Strains, Phase II (KMG-II): From Individual Species to Whole Genera.</title>
        <authorList>
            <person name="Goeker M."/>
        </authorList>
    </citation>
    <scope>NUCLEOTIDE SEQUENCE [LARGE SCALE GENOMIC DNA]</scope>
    <source>
        <strain evidence="2 3">DSM 27393</strain>
    </source>
</reference>
<evidence type="ECO:0000313" key="3">
    <source>
        <dbReference type="Proteomes" id="UP000228758"/>
    </source>
</evidence>
<gene>
    <name evidence="2" type="ORF">CLV46_2948</name>
</gene>
<dbReference type="EMBL" id="PGFF01000001">
    <property type="protein sequence ID" value="PJJ73362.1"/>
    <property type="molecule type" value="Genomic_DNA"/>
</dbReference>
<dbReference type="InterPro" id="IPR016040">
    <property type="entry name" value="NAD(P)-bd_dom"/>
</dbReference>
<sequence length="250" mass="26438">MRIAVAGGTGTVGRHLVAAAQARGHEVTVLSRSSGVDVLAGTNLDPALADVPVVIDVLNLTSLSKRKSVAFFERATQNLLRAEARAGTAHHVALSIVGIDRIDASYYAGKLAQERLVSASEVPHTIARAGQFHEFAEQVVGQATFGGVSMVPRLLGRPVAASEVAEHLVSIAEGAPLGRASDLVGPRNETLADMVRRMYAHDGIRRRVLEARLPGRYGRGLASGDLRGSGSATVAKVGFDEWLSSGHRRR</sequence>
<protein>
    <submittedName>
        <fullName evidence="2">Uncharacterized protein YbjT (DUF2867 family)</fullName>
    </submittedName>
</protein>
<dbReference type="PANTHER" id="PTHR12126">
    <property type="entry name" value="NADH-UBIQUINONE OXIDOREDUCTASE 39 KDA SUBUNIT-RELATED"/>
    <property type="match status" value="1"/>
</dbReference>
<accession>A0A2M9CNA6</accession>
<dbReference type="Proteomes" id="UP000228758">
    <property type="component" value="Unassembled WGS sequence"/>
</dbReference>
<organism evidence="2 3">
    <name type="scientific">Diaminobutyricimonas aerilata</name>
    <dbReference type="NCBI Taxonomy" id="1162967"/>
    <lineage>
        <taxon>Bacteria</taxon>
        <taxon>Bacillati</taxon>
        <taxon>Actinomycetota</taxon>
        <taxon>Actinomycetes</taxon>
        <taxon>Micrococcales</taxon>
        <taxon>Microbacteriaceae</taxon>
        <taxon>Diaminobutyricimonas</taxon>
    </lineage>
</organism>
<proteinExistence type="predicted"/>
<comment type="caution">
    <text evidence="2">The sequence shown here is derived from an EMBL/GenBank/DDBJ whole genome shotgun (WGS) entry which is preliminary data.</text>
</comment>
<evidence type="ECO:0000259" key="1">
    <source>
        <dbReference type="Pfam" id="PF13460"/>
    </source>
</evidence>
<dbReference type="InterPro" id="IPR036291">
    <property type="entry name" value="NAD(P)-bd_dom_sf"/>
</dbReference>
<dbReference type="PANTHER" id="PTHR12126:SF11">
    <property type="entry name" value="NADH DEHYDROGENASE [UBIQUINONE] 1 ALPHA SUBCOMPLEX SUBUNIT 9, MITOCHONDRIAL"/>
    <property type="match status" value="1"/>
</dbReference>
<dbReference type="RefSeq" id="WP_100365459.1">
    <property type="nucleotide sequence ID" value="NZ_PGFF01000001.1"/>
</dbReference>
<evidence type="ECO:0000313" key="2">
    <source>
        <dbReference type="EMBL" id="PJJ73362.1"/>
    </source>
</evidence>
<name>A0A2M9CNA6_9MICO</name>
<keyword evidence="3" id="KW-1185">Reference proteome</keyword>
<dbReference type="Pfam" id="PF13460">
    <property type="entry name" value="NAD_binding_10"/>
    <property type="match status" value="1"/>
</dbReference>
<feature type="domain" description="NAD(P)-binding" evidence="1">
    <location>
        <begin position="7"/>
        <end position="171"/>
    </location>
</feature>
<dbReference type="OrthoDB" id="9771302at2"/>
<dbReference type="SUPFAM" id="SSF51735">
    <property type="entry name" value="NAD(P)-binding Rossmann-fold domains"/>
    <property type="match status" value="1"/>
</dbReference>
<dbReference type="GO" id="GO:0044877">
    <property type="term" value="F:protein-containing complex binding"/>
    <property type="evidence" value="ECO:0007669"/>
    <property type="project" value="TreeGrafter"/>
</dbReference>
<dbReference type="AlphaFoldDB" id="A0A2M9CNA6"/>
<dbReference type="InterPro" id="IPR051207">
    <property type="entry name" value="ComplexI_NDUFA9_subunit"/>
</dbReference>
<dbReference type="Gene3D" id="3.40.50.720">
    <property type="entry name" value="NAD(P)-binding Rossmann-like Domain"/>
    <property type="match status" value="1"/>
</dbReference>